<evidence type="ECO:0000313" key="4">
    <source>
        <dbReference type="Proteomes" id="UP001552479"/>
    </source>
</evidence>
<comment type="caution">
    <text evidence="3">The sequence shown here is derived from an EMBL/GenBank/DDBJ whole genome shotgun (WGS) entry which is preliminary data.</text>
</comment>
<keyword evidence="2" id="KW-0732">Signal</keyword>
<keyword evidence="4" id="KW-1185">Reference proteome</keyword>
<dbReference type="PROSITE" id="PS51257">
    <property type="entry name" value="PROKAR_LIPOPROTEIN"/>
    <property type="match status" value="1"/>
</dbReference>
<dbReference type="Gene3D" id="3.30.10.20">
    <property type="match status" value="1"/>
</dbReference>
<dbReference type="EMBL" id="JBFASG010000044">
    <property type="protein sequence ID" value="MEV4927102.1"/>
    <property type="molecule type" value="Genomic_DNA"/>
</dbReference>
<evidence type="ECO:0008006" key="5">
    <source>
        <dbReference type="Google" id="ProtNLM"/>
    </source>
</evidence>
<dbReference type="Proteomes" id="UP001552479">
    <property type="component" value="Unassembled WGS sequence"/>
</dbReference>
<evidence type="ECO:0000256" key="2">
    <source>
        <dbReference type="SAM" id="SignalP"/>
    </source>
</evidence>
<evidence type="ECO:0000313" key="3">
    <source>
        <dbReference type="EMBL" id="MEV4927102.1"/>
    </source>
</evidence>
<name>A0ABV3J377_9ACTN</name>
<feature type="signal peptide" evidence="2">
    <location>
        <begin position="1"/>
        <end position="19"/>
    </location>
</feature>
<gene>
    <name evidence="3" type="ORF">AB0L03_30535</name>
</gene>
<accession>A0ABV3J377</accession>
<protein>
    <recommendedName>
        <fullName evidence="5">PASTA domain-containing protein</fullName>
    </recommendedName>
</protein>
<proteinExistence type="predicted"/>
<organism evidence="3 4">
    <name type="scientific">Streptomyces roseoverticillatus</name>
    <dbReference type="NCBI Taxonomy" id="66429"/>
    <lineage>
        <taxon>Bacteria</taxon>
        <taxon>Bacillati</taxon>
        <taxon>Actinomycetota</taxon>
        <taxon>Actinomycetes</taxon>
        <taxon>Kitasatosporales</taxon>
        <taxon>Streptomycetaceae</taxon>
        <taxon>Streptomyces</taxon>
    </lineage>
</organism>
<evidence type="ECO:0000256" key="1">
    <source>
        <dbReference type="SAM" id="MobiDB-lite"/>
    </source>
</evidence>
<dbReference type="CDD" id="cd06577">
    <property type="entry name" value="PASTA_pknB"/>
    <property type="match status" value="1"/>
</dbReference>
<feature type="chain" id="PRO_5046122058" description="PASTA domain-containing protein" evidence="2">
    <location>
        <begin position="20"/>
        <end position="204"/>
    </location>
</feature>
<reference evidence="3 4" key="1">
    <citation type="submission" date="2024-06" db="EMBL/GenBank/DDBJ databases">
        <title>The Natural Products Discovery Center: Release of the First 8490 Sequenced Strains for Exploring Actinobacteria Biosynthetic Diversity.</title>
        <authorList>
            <person name="Kalkreuter E."/>
            <person name="Kautsar S.A."/>
            <person name="Yang D."/>
            <person name="Bader C.D."/>
            <person name="Teijaro C.N."/>
            <person name="Fluegel L."/>
            <person name="Davis C.M."/>
            <person name="Simpson J.R."/>
            <person name="Lauterbach L."/>
            <person name="Steele A.D."/>
            <person name="Gui C."/>
            <person name="Meng S."/>
            <person name="Li G."/>
            <person name="Viehrig K."/>
            <person name="Ye F."/>
            <person name="Su P."/>
            <person name="Kiefer A.F."/>
            <person name="Nichols A."/>
            <person name="Cepeda A.J."/>
            <person name="Yan W."/>
            <person name="Fan B."/>
            <person name="Jiang Y."/>
            <person name="Adhikari A."/>
            <person name="Zheng C.-J."/>
            <person name="Schuster L."/>
            <person name="Cowan T.M."/>
            <person name="Smanski M.J."/>
            <person name="Chevrette M.G."/>
            <person name="De Carvalho L.P.S."/>
            <person name="Shen B."/>
        </authorList>
    </citation>
    <scope>NUCLEOTIDE SEQUENCE [LARGE SCALE GENOMIC DNA]</scope>
    <source>
        <strain evidence="3 4">NPDC053791</strain>
    </source>
</reference>
<dbReference type="RefSeq" id="WP_366090328.1">
    <property type="nucleotide sequence ID" value="NZ_JBFASG010000044.1"/>
</dbReference>
<feature type="region of interest" description="Disordered" evidence="1">
    <location>
        <begin position="26"/>
        <end position="57"/>
    </location>
</feature>
<sequence length="204" mass="21255">MPKRHIAAITALTAACLFAITGCDSKTNSGESDKDIKPPTAKGDTKAGNLPDMTGKGLQSAQDHAQAAGFYNLASHDALGRGRMQALDRNWKVCSQSPAPGKHPTNTKIDFGAVKLEETCPTKDQAAAPQASGSSMPDFTGKAVKVARRALDGNTSITIKDGSGQGRMVLVESNWQVCSQQPAAGAKLDGQPVTLTAVKFGETC</sequence>
<dbReference type="InterPro" id="IPR005543">
    <property type="entry name" value="PASTA_dom"/>
</dbReference>